<dbReference type="AlphaFoldDB" id="F4S6L3"/>
<evidence type="ECO:0000256" key="8">
    <source>
        <dbReference type="ARBA" id="ARBA00023316"/>
    </source>
</evidence>
<dbReference type="eggNOG" id="ENOG502QR13">
    <property type="taxonomic scope" value="Eukaryota"/>
</dbReference>
<feature type="region of interest" description="Disordered" evidence="9">
    <location>
        <begin position="1"/>
        <end position="22"/>
    </location>
</feature>
<evidence type="ECO:0000256" key="2">
    <source>
        <dbReference type="ARBA" id="ARBA00010962"/>
    </source>
</evidence>
<dbReference type="EMBL" id="GL883155">
    <property type="protein sequence ID" value="EGF99707.1"/>
    <property type="molecule type" value="Genomic_DNA"/>
</dbReference>
<feature type="region of interest" description="Disordered" evidence="9">
    <location>
        <begin position="199"/>
        <end position="218"/>
    </location>
</feature>
<keyword evidence="3" id="KW-0812">Transmembrane</keyword>
<feature type="compositionally biased region" description="Basic and acidic residues" evidence="9">
    <location>
        <begin position="200"/>
        <end position="211"/>
    </location>
</feature>
<dbReference type="GO" id="GO:0015926">
    <property type="term" value="F:glucosidase activity"/>
    <property type="evidence" value="ECO:0007669"/>
    <property type="project" value="TreeGrafter"/>
</dbReference>
<dbReference type="PROSITE" id="PS51762">
    <property type="entry name" value="GH16_2"/>
    <property type="match status" value="1"/>
</dbReference>
<proteinExistence type="inferred from homology"/>
<dbReference type="InParanoid" id="F4S6L3"/>
<dbReference type="GO" id="GO:0005886">
    <property type="term" value="C:plasma membrane"/>
    <property type="evidence" value="ECO:0007669"/>
    <property type="project" value="TreeGrafter"/>
</dbReference>
<dbReference type="Gene3D" id="2.60.120.200">
    <property type="match status" value="2"/>
</dbReference>
<comment type="subcellular location">
    <subcellularLocation>
        <location evidence="1">Membrane</location>
        <topology evidence="1">Single-pass type II membrane protein</topology>
    </subcellularLocation>
</comment>
<evidence type="ECO:0000313" key="12">
    <source>
        <dbReference type="Proteomes" id="UP000001072"/>
    </source>
</evidence>
<evidence type="ECO:0000256" key="3">
    <source>
        <dbReference type="ARBA" id="ARBA00022692"/>
    </source>
</evidence>
<evidence type="ECO:0000313" key="11">
    <source>
        <dbReference type="EMBL" id="EGF99707.1"/>
    </source>
</evidence>
<keyword evidence="8" id="KW-0961">Cell wall biogenesis/degradation</keyword>
<dbReference type="InterPro" id="IPR005629">
    <property type="entry name" value="Skn1/Kre6/Sbg1"/>
</dbReference>
<evidence type="ECO:0000256" key="4">
    <source>
        <dbReference type="ARBA" id="ARBA00022968"/>
    </source>
</evidence>
<dbReference type="GO" id="GO:0006078">
    <property type="term" value="P:(1-&gt;6)-beta-D-glucan biosynthetic process"/>
    <property type="evidence" value="ECO:0007669"/>
    <property type="project" value="TreeGrafter"/>
</dbReference>
<keyword evidence="6" id="KW-0472">Membrane</keyword>
<dbReference type="OrthoDB" id="412647at2759"/>
<dbReference type="HOGENOM" id="CLU_010811_3_0_1"/>
<keyword evidence="7" id="KW-0325">Glycoprotein</keyword>
<dbReference type="InterPro" id="IPR000757">
    <property type="entry name" value="Beta-glucanase-like"/>
</dbReference>
<evidence type="ECO:0000256" key="9">
    <source>
        <dbReference type="SAM" id="MobiDB-lite"/>
    </source>
</evidence>
<evidence type="ECO:0000256" key="5">
    <source>
        <dbReference type="ARBA" id="ARBA00022989"/>
    </source>
</evidence>
<dbReference type="RefSeq" id="XP_007416965.1">
    <property type="nucleotide sequence ID" value="XM_007416903.1"/>
</dbReference>
<evidence type="ECO:0000259" key="10">
    <source>
        <dbReference type="PROSITE" id="PS51762"/>
    </source>
</evidence>
<reference evidence="12" key="1">
    <citation type="journal article" date="2011" name="Proc. Natl. Acad. Sci. U.S.A.">
        <title>Obligate biotrophy features unraveled by the genomic analysis of rust fungi.</title>
        <authorList>
            <person name="Duplessis S."/>
            <person name="Cuomo C.A."/>
            <person name="Lin Y.-C."/>
            <person name="Aerts A."/>
            <person name="Tisserant E."/>
            <person name="Veneault-Fourrey C."/>
            <person name="Joly D.L."/>
            <person name="Hacquard S."/>
            <person name="Amselem J."/>
            <person name="Cantarel B.L."/>
            <person name="Chiu R."/>
            <person name="Coutinho P.M."/>
            <person name="Feau N."/>
            <person name="Field M."/>
            <person name="Frey P."/>
            <person name="Gelhaye E."/>
            <person name="Goldberg J."/>
            <person name="Grabherr M.G."/>
            <person name="Kodira C.D."/>
            <person name="Kohler A."/>
            <person name="Kuees U."/>
            <person name="Lindquist E.A."/>
            <person name="Lucas S.M."/>
            <person name="Mago R."/>
            <person name="Mauceli E."/>
            <person name="Morin E."/>
            <person name="Murat C."/>
            <person name="Pangilinan J.L."/>
            <person name="Park R."/>
            <person name="Pearson M."/>
            <person name="Quesneville H."/>
            <person name="Rouhier N."/>
            <person name="Sakthikumar S."/>
            <person name="Salamov A.A."/>
            <person name="Schmutz J."/>
            <person name="Selles B."/>
            <person name="Shapiro H."/>
            <person name="Tanguay P."/>
            <person name="Tuskan G.A."/>
            <person name="Henrissat B."/>
            <person name="Van de Peer Y."/>
            <person name="Rouze P."/>
            <person name="Ellis J.G."/>
            <person name="Dodds P.N."/>
            <person name="Schein J.E."/>
            <person name="Zhong S."/>
            <person name="Hamelin R.C."/>
            <person name="Grigoriev I.V."/>
            <person name="Szabo L.J."/>
            <person name="Martin F."/>
        </authorList>
    </citation>
    <scope>NUCLEOTIDE SEQUENCE [LARGE SCALE GENOMIC DNA]</scope>
    <source>
        <strain evidence="12">98AG31 / pathotype 3-4-7</strain>
    </source>
</reference>
<dbReference type="PANTHER" id="PTHR31361:SF15">
    <property type="entry name" value="GH16 DOMAIN-CONTAINING PROTEIN"/>
    <property type="match status" value="1"/>
</dbReference>
<evidence type="ECO:0000256" key="7">
    <source>
        <dbReference type="ARBA" id="ARBA00023180"/>
    </source>
</evidence>
<dbReference type="FunCoup" id="F4S6L3">
    <property type="interactions" value="67"/>
</dbReference>
<dbReference type="GO" id="GO:0005789">
    <property type="term" value="C:endoplasmic reticulum membrane"/>
    <property type="evidence" value="ECO:0007669"/>
    <property type="project" value="TreeGrafter"/>
</dbReference>
<dbReference type="GeneID" id="18927862"/>
<dbReference type="FunFam" id="2.60.120.200:FF:000135">
    <property type="entry name" value="Related to KRE6-glucan synthase subunit"/>
    <property type="match status" value="1"/>
</dbReference>
<dbReference type="Pfam" id="PF03935">
    <property type="entry name" value="SKN1_KRE6_Sbg1"/>
    <property type="match status" value="1"/>
</dbReference>
<name>F4S6L3_MELLP</name>
<gene>
    <name evidence="11" type="ORF">MELLADRAFT_40106</name>
</gene>
<dbReference type="Proteomes" id="UP000001072">
    <property type="component" value="Unassembled WGS sequence"/>
</dbReference>
<keyword evidence="11" id="KW-0378">Hydrolase</keyword>
<dbReference type="GO" id="GO:0031505">
    <property type="term" value="P:fungal-type cell wall organization"/>
    <property type="evidence" value="ECO:0007669"/>
    <property type="project" value="TreeGrafter"/>
</dbReference>
<evidence type="ECO:0000256" key="6">
    <source>
        <dbReference type="ARBA" id="ARBA00023136"/>
    </source>
</evidence>
<keyword evidence="5" id="KW-1133">Transmembrane helix</keyword>
<keyword evidence="4" id="KW-0735">Signal-anchor</keyword>
<feature type="non-terminal residue" evidence="11">
    <location>
        <position position="1"/>
    </location>
</feature>
<dbReference type="SUPFAM" id="SSF49899">
    <property type="entry name" value="Concanavalin A-like lectins/glucanases"/>
    <property type="match status" value="1"/>
</dbReference>
<evidence type="ECO:0000256" key="1">
    <source>
        <dbReference type="ARBA" id="ARBA00004606"/>
    </source>
</evidence>
<comment type="similarity">
    <text evidence="2">Belongs to the SKN1/KRE6 family.</text>
</comment>
<feature type="domain" description="GH16" evidence="10">
    <location>
        <begin position="4"/>
        <end position="397"/>
    </location>
</feature>
<sequence>PHIPGYRGLIDPDTPKNAKTRRGFDGDEYELVFSDEFNQNGRTFWPGDDPYWEAADIHYWPTGDQEWYDPDGAVTKDGFLVITLSEMDPDINHNLNYRSGMLTSWNKMCFTGGYFEVSLILPGSNEVGGFWPAVWTMGNLARAGYGGTTEGLWPYSYNSCDVGAMPNQTDPNTGAPGPSILTSVSDLSWQPGQRLSRCTCKGEDHPGDKNSDGTYKGRASPEIDILEAYSYEKSATGFASQSLQVAPYDANRQWTTKQGETYQSYTNPGIKTTMNSYHGGNRQQTASFLSTIPTSNCKFRNYWGSQMNYREIKLCNTGVNGYQTWSIGDKPTWTLNNTGIGANSASMIGERLVSNEPMYMILNLGISDTFVPVNKARLNFPAKMLIDYVRVYQPKGRKNVGCSPKDYPTEDYINRHLNAYLNVNITTWAQANQTFPKNSMMDGCSQPTS</sequence>
<dbReference type="VEuPathDB" id="FungiDB:MELLADRAFT_40106"/>
<organism evidence="12">
    <name type="scientific">Melampsora larici-populina (strain 98AG31 / pathotype 3-4-7)</name>
    <name type="common">Poplar leaf rust fungus</name>
    <dbReference type="NCBI Taxonomy" id="747676"/>
    <lineage>
        <taxon>Eukaryota</taxon>
        <taxon>Fungi</taxon>
        <taxon>Dikarya</taxon>
        <taxon>Basidiomycota</taxon>
        <taxon>Pucciniomycotina</taxon>
        <taxon>Pucciniomycetes</taxon>
        <taxon>Pucciniales</taxon>
        <taxon>Melampsoraceae</taxon>
        <taxon>Melampsora</taxon>
    </lineage>
</organism>
<protein>
    <submittedName>
        <fullName evidence="11">Family 16 glycoside hydrolase</fullName>
    </submittedName>
</protein>
<dbReference type="PANTHER" id="PTHR31361">
    <property type="entry name" value="BETA-GLUCAN SYNTHESIS-ASSOCIATED PROTEIN KRE6-RELATED"/>
    <property type="match status" value="1"/>
</dbReference>
<accession>F4S6L3</accession>
<dbReference type="KEGG" id="mlr:MELLADRAFT_40106"/>
<dbReference type="InterPro" id="IPR013320">
    <property type="entry name" value="ConA-like_dom_sf"/>
</dbReference>
<keyword evidence="12" id="KW-1185">Reference proteome</keyword>